<dbReference type="AlphaFoldDB" id="A0A3B0JK58"/>
<proteinExistence type="predicted"/>
<organism evidence="1 2">
    <name type="scientific">Drosophila guanche</name>
    <name type="common">Fruit fly</name>
    <dbReference type="NCBI Taxonomy" id="7266"/>
    <lineage>
        <taxon>Eukaryota</taxon>
        <taxon>Metazoa</taxon>
        <taxon>Ecdysozoa</taxon>
        <taxon>Arthropoda</taxon>
        <taxon>Hexapoda</taxon>
        <taxon>Insecta</taxon>
        <taxon>Pterygota</taxon>
        <taxon>Neoptera</taxon>
        <taxon>Endopterygota</taxon>
        <taxon>Diptera</taxon>
        <taxon>Brachycera</taxon>
        <taxon>Muscomorpha</taxon>
        <taxon>Ephydroidea</taxon>
        <taxon>Drosophilidae</taxon>
        <taxon>Drosophila</taxon>
        <taxon>Sophophora</taxon>
    </lineage>
</organism>
<sequence>MATSSYKEKVVKMIKCFCGCSDMTVEEVQRIYTLTNSVHETLLDAEATKLLRRFMELRRSGDKNEAEQYLEIYEKCAEFLQEAQKTFTQDEVDELCDLGLPRDLEQDLSKRMLSGQRTDISLGLYRIQSKCRNEIEASGDFREFRDAIRDKLRRIPK</sequence>
<gene>
    <name evidence="1" type="ORF">DGUA_6G005627</name>
</gene>
<evidence type="ECO:0000313" key="1">
    <source>
        <dbReference type="EMBL" id="SPP80712.1"/>
    </source>
</evidence>
<evidence type="ECO:0000313" key="2">
    <source>
        <dbReference type="Proteomes" id="UP000268350"/>
    </source>
</evidence>
<accession>A0A3B0JK58</accession>
<reference evidence="2" key="1">
    <citation type="submission" date="2018-01" db="EMBL/GenBank/DDBJ databases">
        <authorList>
            <person name="Alioto T."/>
            <person name="Alioto T."/>
        </authorList>
    </citation>
    <scope>NUCLEOTIDE SEQUENCE [LARGE SCALE GENOMIC DNA]</scope>
</reference>
<dbReference type="EMBL" id="OUUW01000005">
    <property type="protein sequence ID" value="SPP80712.1"/>
    <property type="molecule type" value="Genomic_DNA"/>
</dbReference>
<keyword evidence="2" id="KW-1185">Reference proteome</keyword>
<name>A0A3B0JK58_DROGU</name>
<dbReference type="OMA" id="HQRTFTQ"/>
<dbReference type="OrthoDB" id="7770343at2759"/>
<protein>
    <submittedName>
        <fullName evidence="1">Blast:E3 ubiquitin-protein ligase RING1</fullName>
    </submittedName>
</protein>
<dbReference type="Proteomes" id="UP000268350">
    <property type="component" value="Unassembled WGS sequence"/>
</dbReference>